<accession>A0A1T3E1G2</accession>
<dbReference type="EMBL" id="CP014339">
    <property type="protein sequence ID" value="AQX50444.1"/>
    <property type="molecule type" value="Genomic_DNA"/>
</dbReference>
<dbReference type="EMBL" id="MAHS01000011">
    <property type="protein sequence ID" value="OPB48381.1"/>
    <property type="molecule type" value="Genomic_DNA"/>
</dbReference>
<organism evidence="3">
    <name type="scientific">Elizabethkingia anophelis</name>
    <dbReference type="NCBI Taxonomy" id="1117645"/>
    <lineage>
        <taxon>Bacteria</taxon>
        <taxon>Pseudomonadati</taxon>
        <taxon>Bacteroidota</taxon>
        <taxon>Flavobacteriia</taxon>
        <taxon>Flavobacteriales</taxon>
        <taxon>Weeksellaceae</taxon>
        <taxon>Elizabethkingia</taxon>
    </lineage>
</organism>
<keyword evidence="3" id="KW-0547">Nucleotide-binding</keyword>
<dbReference type="InterPro" id="IPR002761">
    <property type="entry name" value="Diphthami_syn_dom"/>
</dbReference>
<dbReference type="Gene3D" id="3.40.50.620">
    <property type="entry name" value="HUPs"/>
    <property type="match status" value="1"/>
</dbReference>
<gene>
    <name evidence="2" type="ORF">AYC66_07050</name>
    <name evidence="3" type="ORF">BAY09_05320</name>
</gene>
<dbReference type="AlphaFoldDB" id="A0A1T3E1G2"/>
<feature type="domain" description="Diphthamide synthase" evidence="1">
    <location>
        <begin position="4"/>
        <end position="210"/>
    </location>
</feature>
<dbReference type="InterPro" id="IPR030662">
    <property type="entry name" value="DPH6/MJ0570"/>
</dbReference>
<keyword evidence="3" id="KW-0067">ATP-binding</keyword>
<evidence type="ECO:0000313" key="3">
    <source>
        <dbReference type="EMBL" id="OPB48381.1"/>
    </source>
</evidence>
<dbReference type="GO" id="GO:0005524">
    <property type="term" value="F:ATP binding"/>
    <property type="evidence" value="ECO:0007669"/>
    <property type="project" value="UniProtKB-KW"/>
</dbReference>
<name>A0A1T3E1G2_9FLAO</name>
<dbReference type="Pfam" id="PF01902">
    <property type="entry name" value="Diphthami_syn_2"/>
    <property type="match status" value="1"/>
</dbReference>
<evidence type="ECO:0000313" key="2">
    <source>
        <dbReference type="EMBL" id="AQX50444.1"/>
    </source>
</evidence>
<dbReference type="Proteomes" id="UP000189738">
    <property type="component" value="Chromosome"/>
</dbReference>
<evidence type="ECO:0000313" key="4">
    <source>
        <dbReference type="Proteomes" id="UP000189738"/>
    </source>
</evidence>
<dbReference type="InterPro" id="IPR014729">
    <property type="entry name" value="Rossmann-like_a/b/a_fold"/>
</dbReference>
<dbReference type="NCBIfam" id="TIGR00290">
    <property type="entry name" value="MJ0570_dom"/>
    <property type="match status" value="1"/>
</dbReference>
<reference evidence="3" key="2">
    <citation type="submission" date="2016-06" db="EMBL/GenBank/DDBJ databases">
        <authorList>
            <person name="Nicholson A.C."/>
        </authorList>
    </citation>
    <scope>NUCLEOTIDE SEQUENCE [LARGE SCALE GENOMIC DNA]</scope>
    <source>
        <strain evidence="3">E6809</strain>
    </source>
</reference>
<reference evidence="2 4" key="1">
    <citation type="submission" date="2016-02" db="EMBL/GenBank/DDBJ databases">
        <authorList>
            <person name="Nicholson A.C."/>
            <person name="Humrighouse B.W."/>
            <person name="Loparev V."/>
            <person name="Emery B."/>
            <person name="Graziano J."/>
            <person name="McQuiston J.R."/>
        </authorList>
    </citation>
    <scope>NUCLEOTIDE SEQUENCE [LARGE SCALE GENOMIC DNA]</scope>
    <source>
        <strain evidence="2 4">E6809</strain>
    </source>
</reference>
<proteinExistence type="predicted"/>
<dbReference type="PIRSF" id="PIRSF039123">
    <property type="entry name" value="Diphthamide_synthase"/>
    <property type="match status" value="1"/>
</dbReference>
<protein>
    <submittedName>
        <fullName evidence="3">ATP-binding protein</fullName>
    </submittedName>
</protein>
<evidence type="ECO:0000259" key="1">
    <source>
        <dbReference type="Pfam" id="PF01902"/>
    </source>
</evidence>
<dbReference type="Gene3D" id="3.90.1490.10">
    <property type="entry name" value="putative n-type atp pyrophosphatase, domain 2"/>
    <property type="match status" value="1"/>
</dbReference>
<dbReference type="SUPFAM" id="SSF52402">
    <property type="entry name" value="Adenine nucleotide alpha hydrolases-like"/>
    <property type="match status" value="1"/>
</dbReference>
<dbReference type="RefSeq" id="WP_078412368.1">
    <property type="nucleotide sequence ID" value="NZ_BQKS01000012.1"/>
</dbReference>
<sequence length="232" mass="26670">MKEKVLMNWSGGKDSAMALYNIFCNKDYQVEGLLTSVNASNQRISMHGVNGSLLVKQAESIGLPLTTINLPESSDMTAYENIMEQTLSTFTEQGIRTSVFGDIFLEDLRKYREKQLEKIGWKAIFPLWKKDTRNLVYEFLELGFRTRICCINKQYLDSDFLGCDLDEYLIDKFPENVDPCGENGEFHTFVYAGPVFQNNLSIKNGERVEKSYNHDGKAYGYEFCDILLEDHQ</sequence>